<dbReference type="CDD" id="cd03791">
    <property type="entry name" value="GT5_Glycogen_synthase_DULL1-like"/>
    <property type="match status" value="1"/>
</dbReference>
<feature type="compositionally biased region" description="Polar residues" evidence="5">
    <location>
        <begin position="1036"/>
        <end position="1062"/>
    </location>
</feature>
<evidence type="ECO:0000256" key="5">
    <source>
        <dbReference type="SAM" id="MobiDB-lite"/>
    </source>
</evidence>
<dbReference type="PANTHER" id="PTHR45825">
    <property type="entry name" value="GRANULE-BOUND STARCH SYNTHASE 1, CHLOROPLASTIC/AMYLOPLASTIC"/>
    <property type="match status" value="1"/>
</dbReference>
<evidence type="ECO:0000313" key="9">
    <source>
        <dbReference type="Proteomes" id="UP001470230"/>
    </source>
</evidence>
<evidence type="ECO:0000256" key="2">
    <source>
        <dbReference type="ARBA" id="ARBA00022676"/>
    </source>
</evidence>
<proteinExistence type="predicted"/>
<evidence type="ECO:0000313" key="8">
    <source>
        <dbReference type="EMBL" id="KAK8875907.1"/>
    </source>
</evidence>
<feature type="compositionally biased region" description="Basic and acidic residues" evidence="5">
    <location>
        <begin position="820"/>
        <end position="831"/>
    </location>
</feature>
<dbReference type="PANTHER" id="PTHR45825:SF11">
    <property type="entry name" value="ALPHA AMYLASE DOMAIN-CONTAINING PROTEIN"/>
    <property type="match status" value="1"/>
</dbReference>
<dbReference type="Gene3D" id="3.40.50.2000">
    <property type="entry name" value="Glycogen Phosphorylase B"/>
    <property type="match status" value="2"/>
</dbReference>
<reference evidence="8 9" key="1">
    <citation type="submission" date="2024-04" db="EMBL/GenBank/DDBJ databases">
        <title>Tritrichomonas musculus Genome.</title>
        <authorList>
            <person name="Alves-Ferreira E."/>
            <person name="Grigg M."/>
            <person name="Lorenzi H."/>
            <person name="Galac M."/>
        </authorList>
    </citation>
    <scope>NUCLEOTIDE SEQUENCE [LARGE SCALE GENOMIC DNA]</scope>
    <source>
        <strain evidence="8 9">EAF2021</strain>
    </source>
</reference>
<dbReference type="CDD" id="cd00551">
    <property type="entry name" value="AmyAc_family"/>
    <property type="match status" value="1"/>
</dbReference>
<feature type="region of interest" description="Disordered" evidence="5">
    <location>
        <begin position="777"/>
        <end position="831"/>
    </location>
</feature>
<organism evidence="8 9">
    <name type="scientific">Tritrichomonas musculus</name>
    <dbReference type="NCBI Taxonomy" id="1915356"/>
    <lineage>
        <taxon>Eukaryota</taxon>
        <taxon>Metamonada</taxon>
        <taxon>Parabasalia</taxon>
        <taxon>Tritrichomonadida</taxon>
        <taxon>Tritrichomonadidae</taxon>
        <taxon>Tritrichomonas</taxon>
    </lineage>
</organism>
<keyword evidence="2" id="KW-0328">Glycosyltransferase</keyword>
<comment type="subcellular location">
    <subcellularLocation>
        <location evidence="1">Plastid</location>
        <location evidence="1">Amyloplast</location>
    </subcellularLocation>
</comment>
<dbReference type="SUPFAM" id="SSF53756">
    <property type="entry name" value="UDP-Glycosyltransferase/glycogen phosphorylase"/>
    <property type="match status" value="1"/>
</dbReference>
<feature type="domain" description="Glycosyl transferase family 1" evidence="6">
    <location>
        <begin position="1634"/>
        <end position="1809"/>
    </location>
</feature>
<protein>
    <submittedName>
        <fullName evidence="8">Uncharacterized protein</fullName>
    </submittedName>
</protein>
<feature type="region of interest" description="Disordered" evidence="5">
    <location>
        <begin position="1837"/>
        <end position="1876"/>
    </location>
</feature>
<feature type="domain" description="Starch synthase catalytic" evidence="7">
    <location>
        <begin position="1354"/>
        <end position="1583"/>
    </location>
</feature>
<keyword evidence="4" id="KW-0934">Plastid</keyword>
<feature type="compositionally biased region" description="Basic and acidic residues" evidence="5">
    <location>
        <begin position="1848"/>
        <end position="1876"/>
    </location>
</feature>
<dbReference type="EMBL" id="JAPFFF010000012">
    <property type="protein sequence ID" value="KAK8875907.1"/>
    <property type="molecule type" value="Genomic_DNA"/>
</dbReference>
<dbReference type="Pfam" id="PF08323">
    <property type="entry name" value="Glyco_transf_5"/>
    <property type="match status" value="1"/>
</dbReference>
<comment type="caution">
    <text evidence="8">The sequence shown here is derived from an EMBL/GenBank/DDBJ whole genome shotgun (WGS) entry which is preliminary data.</text>
</comment>
<sequence length="1876" mass="213881">MSANLETFITRLPLFQTLQSLSTARNDSQGNMMGNDDFTSHIMHIDQLSQQQITVPLSLTLLEVLNSMNSKGSITHVNLLLNEIVKSPDWFFPNVPLVFEQMQDSSQQLNDVSSFLQQFVPDDNQELYLNWKSIILQIHLSILASVDLSEISPKYQKYSSQAAENDDSDQIYSNAPGGHRGRSRAGKSVMINDLNPNRYDIDSIHGNASLSRRQVGSRFTTGSISVRTTNKCVASFNNRNPIGSQRSFDGVQYDIAPQINRDGSIGLNNSDRFSNMGNNNMPMNLDVNSLLNIELRTNLSDSPMFKAIILAISARGLLDKLLGSLIISECAQQFEQASIRLPSRLNSSQNHVDASSIFENYFSSLLSHAFLTIDFENSVNDEIVKENVNGALSKIESLLPFTELVGVPHSRTFLESILAPLCYHEDEQVALRAEKLYTQLINGHNWEIRKTEVVTADQQFDFEQSIDHVILISAPTSIGSSNSNSQNQYQTDPNSYSCLQDQSNLVPSEVINKDEIYNLNVFHVIKENKFQPSCSGYYDYCYAKISPEGEIEIDSKMPSGRYIVLPAGARKEIIHELPAFDEKGPIPFDELTSKLEELSYAGVTAVHVPGAIERNICHDLLSVTDHEVLSKNCGDIVQFKEFCDRAKSFGIRVLIDFTPLVSIRNSSKKYSPFVTYSVDRNGLLHNSAFPDLQNGGVPDSDKLLLNYRSLKLWDLFADELTSLCEKCDISGFFLGNLTYWDTVMKRDLRELRRTDPDGSLHYGIQNFIDGAIISNKRRHHHRKDKQGNDADSTSPVAQQPDKQQQQQQQQQIQEQNQNESSKEKDQSVKNDLSDFNCGMTARNFAYSPFLMNMMKKLWKRFPNSFVWMQCEPEQEPFVMNSGIIPMNYAFRTVFQKTIEHSIYCDNVDYVNANEELIQFYDDRNKRNPEGTFCIAPFGALIDGPYNIPIEGLTLAIDMLFYLTDVPMIQGCLNQALFFEFAYKTLKTKYEKKMIDVDPIRPSSLLKNGYVIDEDEEYEYDDDKELEMIEENLSKLQAQQQQSRVKSPSRASPNRSTRQSPVSSVKRKKIMVQAPVILGYKWYPPIERFVPLLKNRAGTRTKADWALGGDIHILPVSYDSHPMRAILAVARACKKTQKVALICTSFYMYPLIYEVGVLNLPILSKVPQEDAVVEVCPLIGAQGQPTYYAVEEVTKNSSSLFLDLDRFNTALYEINIKSPIPTNVRRILEEHIYTRLERAIHYSSNTILANNRIFNSILNVVDKSIEKMPTEQEVEELIGLMPHNENSMTVFREALFFATRNHKVNKLLVPYQDEKEVMVREKNAIKILKMAARSRTPYISKLGQQVLEENDLGEILFVAPELGPFSKVGGLSTMVWDLAKELVQLGLDIHCVSPYYNVSPKGETGYLAKYGIKYIQTVDIYAPDKITVGIHYGVVDGVKCWFLHHYSFFAAPYQTGSSSFKLQLLVVMAKAALEMCCQVFTTLPRLIISNDWMTGLVPAIAKKQFGSAFDSTLFMHIFHNLGVGYAGKIWPGDTGALSYIHQLPDEFIVDHYDNSIDPSMCALMACDNWATVSKRYRQELLESSPYSYLLRRFPQPFAYSNGIRFKERQEKLEKLGMTHDQAKRAVQQKYFHYVDDNKCLFVFVGRIVEQKGVHLIIDCFEELHRRFNGAFQFIVGGQAAPDDRSYGLPCTHRMWDLAQRYPGNFWADPSQFFADGLLAFHAADYTLIPSIFEPSGIVQQEAFVSGCPVIAFRTGGLADTVFEYDREKKTGNGMLFWSHQHRDYMMAIERAFNVYTDKPNYWKLRENAYKSVLTTAEVAVQWAREFARMYLKVFENKRREHEEEEEEREKERIEKERAEKERAEKEKAEKEKAEDNK</sequence>
<evidence type="ECO:0000256" key="1">
    <source>
        <dbReference type="ARBA" id="ARBA00004602"/>
    </source>
</evidence>
<dbReference type="SUPFAM" id="SSF51445">
    <property type="entry name" value="(Trans)glycosidases"/>
    <property type="match status" value="1"/>
</dbReference>
<dbReference type="InterPro" id="IPR001296">
    <property type="entry name" value="Glyco_trans_1"/>
</dbReference>
<dbReference type="Gene3D" id="3.20.20.80">
    <property type="entry name" value="Glycosidases"/>
    <property type="match status" value="1"/>
</dbReference>
<feature type="region of interest" description="Disordered" evidence="5">
    <location>
        <begin position="159"/>
        <end position="187"/>
    </location>
</feature>
<keyword evidence="4" id="KW-0035">Amyloplast</keyword>
<evidence type="ECO:0000259" key="7">
    <source>
        <dbReference type="Pfam" id="PF08323"/>
    </source>
</evidence>
<dbReference type="Proteomes" id="UP001470230">
    <property type="component" value="Unassembled WGS sequence"/>
</dbReference>
<evidence type="ECO:0000256" key="4">
    <source>
        <dbReference type="ARBA" id="ARBA00023234"/>
    </source>
</evidence>
<feature type="compositionally biased region" description="Low complexity" evidence="5">
    <location>
        <begin position="798"/>
        <end position="817"/>
    </location>
</feature>
<dbReference type="InterPro" id="IPR017853">
    <property type="entry name" value="GH"/>
</dbReference>
<evidence type="ECO:0000256" key="3">
    <source>
        <dbReference type="ARBA" id="ARBA00022679"/>
    </source>
</evidence>
<name>A0ABR2JD95_9EUKA</name>
<feature type="region of interest" description="Disordered" evidence="5">
    <location>
        <begin position="1036"/>
        <end position="1065"/>
    </location>
</feature>
<dbReference type="Pfam" id="PF00534">
    <property type="entry name" value="Glycos_transf_1"/>
    <property type="match status" value="1"/>
</dbReference>
<dbReference type="InterPro" id="IPR013534">
    <property type="entry name" value="Starch_synth_cat_dom"/>
</dbReference>
<keyword evidence="9" id="KW-1185">Reference proteome</keyword>
<accession>A0ABR2JD95</accession>
<gene>
    <name evidence="8" type="ORF">M9Y10_006084</name>
</gene>
<keyword evidence="3" id="KW-0808">Transferase</keyword>
<evidence type="ECO:0000259" key="6">
    <source>
        <dbReference type="Pfam" id="PF00534"/>
    </source>
</evidence>